<comment type="caution">
    <text evidence="2">The sequence shown here is derived from an EMBL/GenBank/DDBJ whole genome shotgun (WGS) entry which is preliminary data.</text>
</comment>
<gene>
    <name evidence="2" type="ORF">GCM10023189_29690</name>
</gene>
<sequence length="61" mass="6813">MDETLGWLIGAGVVMVGIVYVNDKGVALDEWADDHYSAHADIRSEITTISILEVTEWFFLV</sequence>
<keyword evidence="3" id="KW-1185">Reference proteome</keyword>
<dbReference type="Proteomes" id="UP001501175">
    <property type="component" value="Unassembled WGS sequence"/>
</dbReference>
<proteinExistence type="predicted"/>
<evidence type="ECO:0000313" key="3">
    <source>
        <dbReference type="Proteomes" id="UP001501175"/>
    </source>
</evidence>
<evidence type="ECO:0000256" key="1">
    <source>
        <dbReference type="SAM" id="Phobius"/>
    </source>
</evidence>
<name>A0ABP8MY21_9BACT</name>
<reference evidence="3" key="1">
    <citation type="journal article" date="2019" name="Int. J. Syst. Evol. Microbiol.">
        <title>The Global Catalogue of Microorganisms (GCM) 10K type strain sequencing project: providing services to taxonomists for standard genome sequencing and annotation.</title>
        <authorList>
            <consortium name="The Broad Institute Genomics Platform"/>
            <consortium name="The Broad Institute Genome Sequencing Center for Infectious Disease"/>
            <person name="Wu L."/>
            <person name="Ma J."/>
        </authorList>
    </citation>
    <scope>NUCLEOTIDE SEQUENCE [LARGE SCALE GENOMIC DNA]</scope>
    <source>
        <strain evidence="3">JCM 17927</strain>
    </source>
</reference>
<feature type="transmembrane region" description="Helical" evidence="1">
    <location>
        <begin position="6"/>
        <end position="22"/>
    </location>
</feature>
<protein>
    <submittedName>
        <fullName evidence="2">Uncharacterized protein</fullName>
    </submittedName>
</protein>
<dbReference type="EMBL" id="BAABHD010000029">
    <property type="protein sequence ID" value="GAA4458035.1"/>
    <property type="molecule type" value="Genomic_DNA"/>
</dbReference>
<evidence type="ECO:0000313" key="2">
    <source>
        <dbReference type="EMBL" id="GAA4458035.1"/>
    </source>
</evidence>
<organism evidence="2 3">
    <name type="scientific">Nibrella saemangeumensis</name>
    <dbReference type="NCBI Taxonomy" id="1084526"/>
    <lineage>
        <taxon>Bacteria</taxon>
        <taxon>Pseudomonadati</taxon>
        <taxon>Bacteroidota</taxon>
        <taxon>Cytophagia</taxon>
        <taxon>Cytophagales</taxon>
        <taxon>Spirosomataceae</taxon>
        <taxon>Nibrella</taxon>
    </lineage>
</organism>
<keyword evidence="1" id="KW-0472">Membrane</keyword>
<keyword evidence="1" id="KW-0812">Transmembrane</keyword>
<accession>A0ABP8MY21</accession>
<keyword evidence="1" id="KW-1133">Transmembrane helix</keyword>